<reference evidence="1 2" key="1">
    <citation type="submission" date="2016-11" db="EMBL/GenBank/DDBJ databases">
        <authorList>
            <person name="Jaros S."/>
            <person name="Januszkiewicz K."/>
            <person name="Wedrychowicz H."/>
        </authorList>
    </citation>
    <scope>NUCLEOTIDE SEQUENCE [LARGE SCALE GENOMIC DNA]</scope>
    <source>
        <strain evidence="1 2">CGMCC 1.6102</strain>
    </source>
</reference>
<dbReference type="AlphaFoldDB" id="A0A1M7LIL2"/>
<gene>
    <name evidence="1" type="ORF">SAMN04488057_103300</name>
</gene>
<sequence>MPDFSFIPPFKAYHGENRIKKYIFTKINTLENQVGFLLWKA</sequence>
<proteinExistence type="predicted"/>
<evidence type="ECO:0000313" key="1">
    <source>
        <dbReference type="EMBL" id="SHM77999.1"/>
    </source>
</evidence>
<organism evidence="1 2">
    <name type="scientific">Cyclobacterium lianum</name>
    <dbReference type="NCBI Taxonomy" id="388280"/>
    <lineage>
        <taxon>Bacteria</taxon>
        <taxon>Pseudomonadati</taxon>
        <taxon>Bacteroidota</taxon>
        <taxon>Cytophagia</taxon>
        <taxon>Cytophagales</taxon>
        <taxon>Cyclobacteriaceae</taxon>
        <taxon>Cyclobacterium</taxon>
    </lineage>
</organism>
<dbReference type="EMBL" id="FRCY01000003">
    <property type="protein sequence ID" value="SHM77999.1"/>
    <property type="molecule type" value="Genomic_DNA"/>
</dbReference>
<evidence type="ECO:0000313" key="2">
    <source>
        <dbReference type="Proteomes" id="UP000184513"/>
    </source>
</evidence>
<name>A0A1M7LIL2_9BACT</name>
<keyword evidence="2" id="KW-1185">Reference proteome</keyword>
<dbReference type="Proteomes" id="UP000184513">
    <property type="component" value="Unassembled WGS sequence"/>
</dbReference>
<accession>A0A1M7LIL2</accession>
<protein>
    <submittedName>
        <fullName evidence="1">Uncharacterized protein</fullName>
    </submittedName>
</protein>